<feature type="region of interest" description="Disordered" evidence="1">
    <location>
        <begin position="73"/>
        <end position="95"/>
    </location>
</feature>
<accession>A0AAE2C9R9</accession>
<sequence>MVGILGQLKRGLNVTGDEDAGMMMPDEVWHWDSGQYQLCLVERVLTSRSYNFEGMCWSQPTWVVPGIGVGQISPPRRGLSQNPGSPQRPSATQASARLRPSLGEDWVHLLRCPVFRRERGIDEARTSLALSTLRVGRPILPLKGVSWDPKVEHGRRITQWQAMAGESFQATLQTRNP</sequence>
<keyword evidence="3" id="KW-1185">Reference proteome</keyword>
<evidence type="ECO:0000256" key="1">
    <source>
        <dbReference type="SAM" id="MobiDB-lite"/>
    </source>
</evidence>
<gene>
    <name evidence="2" type="ORF">Salat_2838800</name>
</gene>
<dbReference type="EMBL" id="JACGWO010000012">
    <property type="protein sequence ID" value="KAK4414258.1"/>
    <property type="molecule type" value="Genomic_DNA"/>
</dbReference>
<comment type="caution">
    <text evidence="2">The sequence shown here is derived from an EMBL/GenBank/DDBJ whole genome shotgun (WGS) entry which is preliminary data.</text>
</comment>
<protein>
    <submittedName>
        <fullName evidence="2">Uncharacterized protein</fullName>
    </submittedName>
</protein>
<evidence type="ECO:0000313" key="2">
    <source>
        <dbReference type="EMBL" id="KAK4414258.1"/>
    </source>
</evidence>
<organism evidence="2 3">
    <name type="scientific">Sesamum alatum</name>
    <dbReference type="NCBI Taxonomy" id="300844"/>
    <lineage>
        <taxon>Eukaryota</taxon>
        <taxon>Viridiplantae</taxon>
        <taxon>Streptophyta</taxon>
        <taxon>Embryophyta</taxon>
        <taxon>Tracheophyta</taxon>
        <taxon>Spermatophyta</taxon>
        <taxon>Magnoliopsida</taxon>
        <taxon>eudicotyledons</taxon>
        <taxon>Gunneridae</taxon>
        <taxon>Pentapetalae</taxon>
        <taxon>asterids</taxon>
        <taxon>lamiids</taxon>
        <taxon>Lamiales</taxon>
        <taxon>Pedaliaceae</taxon>
        <taxon>Sesamum</taxon>
    </lineage>
</organism>
<feature type="compositionally biased region" description="Polar residues" evidence="1">
    <location>
        <begin position="79"/>
        <end position="95"/>
    </location>
</feature>
<name>A0AAE2C9R9_9LAMI</name>
<reference evidence="2" key="2">
    <citation type="journal article" date="2024" name="Plant">
        <title>Genomic evolution and insights into agronomic trait innovations of Sesamum species.</title>
        <authorList>
            <person name="Miao H."/>
            <person name="Wang L."/>
            <person name="Qu L."/>
            <person name="Liu H."/>
            <person name="Sun Y."/>
            <person name="Le M."/>
            <person name="Wang Q."/>
            <person name="Wei S."/>
            <person name="Zheng Y."/>
            <person name="Lin W."/>
            <person name="Duan Y."/>
            <person name="Cao H."/>
            <person name="Xiong S."/>
            <person name="Wang X."/>
            <person name="Wei L."/>
            <person name="Li C."/>
            <person name="Ma Q."/>
            <person name="Ju M."/>
            <person name="Zhao R."/>
            <person name="Li G."/>
            <person name="Mu C."/>
            <person name="Tian Q."/>
            <person name="Mei H."/>
            <person name="Zhang T."/>
            <person name="Gao T."/>
            <person name="Zhang H."/>
        </authorList>
    </citation>
    <scope>NUCLEOTIDE SEQUENCE</scope>
    <source>
        <strain evidence="2">3651</strain>
    </source>
</reference>
<evidence type="ECO:0000313" key="3">
    <source>
        <dbReference type="Proteomes" id="UP001293254"/>
    </source>
</evidence>
<reference evidence="2" key="1">
    <citation type="submission" date="2020-06" db="EMBL/GenBank/DDBJ databases">
        <authorList>
            <person name="Li T."/>
            <person name="Hu X."/>
            <person name="Zhang T."/>
            <person name="Song X."/>
            <person name="Zhang H."/>
            <person name="Dai N."/>
            <person name="Sheng W."/>
            <person name="Hou X."/>
            <person name="Wei L."/>
        </authorList>
    </citation>
    <scope>NUCLEOTIDE SEQUENCE</scope>
    <source>
        <strain evidence="2">3651</strain>
        <tissue evidence="2">Leaf</tissue>
    </source>
</reference>
<dbReference type="Proteomes" id="UP001293254">
    <property type="component" value="Unassembled WGS sequence"/>
</dbReference>
<dbReference type="AlphaFoldDB" id="A0AAE2C9R9"/>
<proteinExistence type="predicted"/>